<dbReference type="GO" id="GO:0005524">
    <property type="term" value="F:ATP binding"/>
    <property type="evidence" value="ECO:0007669"/>
    <property type="project" value="UniProtKB-KW"/>
</dbReference>
<organism evidence="1 2">
    <name type="scientific">Pseudomonas syringae pv. spinaceae</name>
    <dbReference type="NCBI Taxonomy" id="264459"/>
    <lineage>
        <taxon>Bacteria</taxon>
        <taxon>Pseudomonadati</taxon>
        <taxon>Pseudomonadota</taxon>
        <taxon>Gammaproteobacteria</taxon>
        <taxon>Pseudomonadales</taxon>
        <taxon>Pseudomonadaceae</taxon>
        <taxon>Pseudomonas</taxon>
        <taxon>Pseudomonas syringae</taxon>
    </lineage>
</organism>
<comment type="caution">
    <text evidence="1">The sequence shown here is derived from an EMBL/GenBank/DDBJ whole genome shotgun (WGS) entry which is preliminary data.</text>
</comment>
<reference evidence="1 2" key="1">
    <citation type="submission" date="2015-09" db="EMBL/GenBank/DDBJ databases">
        <title>Genome announcement of multiple Pseudomonas syringae strains.</title>
        <authorList>
            <person name="Thakur S."/>
            <person name="Wang P.W."/>
            <person name="Gong Y."/>
            <person name="Weir B.S."/>
            <person name="Guttman D.S."/>
        </authorList>
    </citation>
    <scope>NUCLEOTIDE SEQUENCE [LARGE SCALE GENOMIC DNA]</scope>
    <source>
        <strain evidence="1 2">ICMP16929</strain>
    </source>
</reference>
<evidence type="ECO:0000313" key="1">
    <source>
        <dbReference type="EMBL" id="KPY80310.1"/>
    </source>
</evidence>
<evidence type="ECO:0000313" key="2">
    <source>
        <dbReference type="Proteomes" id="UP000050384"/>
    </source>
</evidence>
<protein>
    <submittedName>
        <fullName evidence="1">Manganese ABC transporter ATP-binding protein</fullName>
    </submittedName>
</protein>
<sequence length="74" mass="8626">MSVVTRPQQGVRDVIAVRHRCRQLRLLIEQHGLQLMAQQVERDVVHDQVMEQQHGDNALVVRVLGMHQAQQRRV</sequence>
<gene>
    <name evidence="1" type="ORF">ALO94_200531</name>
</gene>
<name>A0A0Q0AQA7_PSESX</name>
<proteinExistence type="predicted"/>
<keyword evidence="1" id="KW-0067">ATP-binding</keyword>
<dbReference type="Proteomes" id="UP000050384">
    <property type="component" value="Unassembled WGS sequence"/>
</dbReference>
<dbReference type="AlphaFoldDB" id="A0A0Q0AQA7"/>
<keyword evidence="1" id="KW-0547">Nucleotide-binding</keyword>
<dbReference type="EMBL" id="LJRI01000991">
    <property type="protein sequence ID" value="KPY80310.1"/>
    <property type="molecule type" value="Genomic_DNA"/>
</dbReference>
<accession>A0A0Q0AQA7</accession>